<dbReference type="Pfam" id="PF00702">
    <property type="entry name" value="Hydrolase"/>
    <property type="match status" value="1"/>
</dbReference>
<dbReference type="Gene3D" id="1.10.150.240">
    <property type="entry name" value="Putative phosphatase, domain 2"/>
    <property type="match status" value="1"/>
</dbReference>
<accession>A0A5C5YI21</accession>
<dbReference type="PRINTS" id="PR00413">
    <property type="entry name" value="HADHALOGNASE"/>
</dbReference>
<evidence type="ECO:0000256" key="1">
    <source>
        <dbReference type="ARBA" id="ARBA00008106"/>
    </source>
</evidence>
<evidence type="ECO:0000313" key="5">
    <source>
        <dbReference type="Proteomes" id="UP000318053"/>
    </source>
</evidence>
<dbReference type="InterPro" id="IPR051540">
    <property type="entry name" value="S-2-haloacid_dehalogenase"/>
</dbReference>
<dbReference type="InterPro" id="IPR036412">
    <property type="entry name" value="HAD-like_sf"/>
</dbReference>
<evidence type="ECO:0000256" key="2">
    <source>
        <dbReference type="ARBA" id="ARBA00022801"/>
    </source>
</evidence>
<reference evidence="4 5" key="1">
    <citation type="submission" date="2019-02" db="EMBL/GenBank/DDBJ databases">
        <title>Deep-cultivation of Planctomycetes and their phenomic and genomic characterization uncovers novel biology.</title>
        <authorList>
            <person name="Wiegand S."/>
            <person name="Jogler M."/>
            <person name="Boedeker C."/>
            <person name="Pinto D."/>
            <person name="Vollmers J."/>
            <person name="Rivas-Marin E."/>
            <person name="Kohn T."/>
            <person name="Peeters S.H."/>
            <person name="Heuer A."/>
            <person name="Rast P."/>
            <person name="Oberbeckmann S."/>
            <person name="Bunk B."/>
            <person name="Jeske O."/>
            <person name="Meyerdierks A."/>
            <person name="Storesund J.E."/>
            <person name="Kallscheuer N."/>
            <person name="Luecker S."/>
            <person name="Lage O.M."/>
            <person name="Pohl T."/>
            <person name="Merkel B.J."/>
            <person name="Hornburger P."/>
            <person name="Mueller R.-W."/>
            <person name="Bruemmer F."/>
            <person name="Labrenz M."/>
            <person name="Spormann A.M."/>
            <person name="Op Den Camp H."/>
            <person name="Overmann J."/>
            <person name="Amann R."/>
            <person name="Jetten M.S.M."/>
            <person name="Mascher T."/>
            <person name="Medema M.H."/>
            <person name="Devos D.P."/>
            <person name="Kaster A.-K."/>
            <person name="Ovreas L."/>
            <person name="Rohde M."/>
            <person name="Galperin M.Y."/>
            <person name="Jogler C."/>
        </authorList>
    </citation>
    <scope>NUCLEOTIDE SEQUENCE [LARGE SCALE GENOMIC DNA]</scope>
    <source>
        <strain evidence="4 5">CA85</strain>
    </source>
</reference>
<dbReference type="EC" id="3.8.1.3" evidence="4"/>
<dbReference type="InterPro" id="IPR006328">
    <property type="entry name" value="2-HAD"/>
</dbReference>
<dbReference type="SFLD" id="SFLDG01129">
    <property type="entry name" value="C1.5:_HAD__Beta-PGM__Phosphata"/>
    <property type="match status" value="1"/>
</dbReference>
<keyword evidence="2 4" id="KW-0378">Hydrolase</keyword>
<dbReference type="SFLD" id="SFLDS00003">
    <property type="entry name" value="Haloacid_Dehalogenase"/>
    <property type="match status" value="1"/>
</dbReference>
<dbReference type="GO" id="GO:0018785">
    <property type="term" value="F:haloacetate dehalogenase activity"/>
    <property type="evidence" value="ECO:0007669"/>
    <property type="project" value="UniProtKB-EC"/>
</dbReference>
<dbReference type="PANTHER" id="PTHR43316">
    <property type="entry name" value="HYDROLASE, HALOACID DELAHOGENASE-RELATED"/>
    <property type="match status" value="1"/>
</dbReference>
<dbReference type="Proteomes" id="UP000318053">
    <property type="component" value="Unassembled WGS sequence"/>
</dbReference>
<keyword evidence="3" id="KW-0732">Signal</keyword>
<dbReference type="InterPro" id="IPR023214">
    <property type="entry name" value="HAD_sf"/>
</dbReference>
<dbReference type="NCBIfam" id="TIGR01428">
    <property type="entry name" value="HAD_type_II"/>
    <property type="match status" value="1"/>
</dbReference>
<dbReference type="InterPro" id="IPR023198">
    <property type="entry name" value="PGP-like_dom2"/>
</dbReference>
<dbReference type="Gene3D" id="3.40.50.1000">
    <property type="entry name" value="HAD superfamily/HAD-like"/>
    <property type="match status" value="1"/>
</dbReference>
<dbReference type="EMBL" id="SJPK01000002">
    <property type="protein sequence ID" value="TWT74052.1"/>
    <property type="molecule type" value="Genomic_DNA"/>
</dbReference>
<dbReference type="CDD" id="cd02588">
    <property type="entry name" value="HAD_L2-DEX"/>
    <property type="match status" value="1"/>
</dbReference>
<evidence type="ECO:0000256" key="3">
    <source>
        <dbReference type="SAM" id="SignalP"/>
    </source>
</evidence>
<dbReference type="NCBIfam" id="TIGR01493">
    <property type="entry name" value="HAD-SF-IA-v2"/>
    <property type="match status" value="1"/>
</dbReference>
<dbReference type="SUPFAM" id="SSF56784">
    <property type="entry name" value="HAD-like"/>
    <property type="match status" value="1"/>
</dbReference>
<sequence precursor="true">MTFSTMEKMMMKSLRLTLPLLAMAWICPAMVVSAQTPHATPKKNQAKTASDAPLRRPKVIIFDVNETLLDLAPLKASVGKALGGREDLLPLWFSTMLHYSLVETLSEEHHHFGEIGSAALMMVAETQGIELEYDEAKAAIVTPLRSLPPHGDVVAGLEALQQDGYQIVSLTNSSDAGVQTQFQNAGLTDFFQKRYSVDSIQKFKPHPATYRFVLDDLGVEPEDVLMVAAHAWDLAGAKNVGLQTAFIKRPGKTLYPLLSEPDYVVKDLSEIVAALRKTADRDSDR</sequence>
<feature type="signal peptide" evidence="3">
    <location>
        <begin position="1"/>
        <end position="34"/>
    </location>
</feature>
<gene>
    <name evidence="4" type="primary">dehH2</name>
    <name evidence="4" type="ORF">CA85_09360</name>
</gene>
<organism evidence="4 5">
    <name type="scientific">Allorhodopirellula solitaria</name>
    <dbReference type="NCBI Taxonomy" id="2527987"/>
    <lineage>
        <taxon>Bacteria</taxon>
        <taxon>Pseudomonadati</taxon>
        <taxon>Planctomycetota</taxon>
        <taxon>Planctomycetia</taxon>
        <taxon>Pirellulales</taxon>
        <taxon>Pirellulaceae</taxon>
        <taxon>Allorhodopirellula</taxon>
    </lineage>
</organism>
<evidence type="ECO:0000313" key="4">
    <source>
        <dbReference type="EMBL" id="TWT74052.1"/>
    </source>
</evidence>
<comment type="similarity">
    <text evidence="1">Belongs to the HAD-like hydrolase superfamily. S-2-haloalkanoic acid dehalogenase family.</text>
</comment>
<dbReference type="InterPro" id="IPR006439">
    <property type="entry name" value="HAD-SF_hydro_IA"/>
</dbReference>
<feature type="chain" id="PRO_5022958465" evidence="3">
    <location>
        <begin position="35"/>
        <end position="285"/>
    </location>
</feature>
<dbReference type="PANTHER" id="PTHR43316:SF3">
    <property type="entry name" value="HALOACID DEHALOGENASE, TYPE II (AFU_ORTHOLOGUE AFUA_2G07750)-RELATED"/>
    <property type="match status" value="1"/>
</dbReference>
<protein>
    <submittedName>
        <fullName evidence="4">Haloacetate dehalogenase H-2</fullName>
        <ecNumber evidence="4">3.8.1.3</ecNumber>
    </submittedName>
</protein>
<comment type="caution">
    <text evidence="4">The sequence shown here is derived from an EMBL/GenBank/DDBJ whole genome shotgun (WGS) entry which is preliminary data.</text>
</comment>
<proteinExistence type="inferred from homology"/>
<keyword evidence="5" id="KW-1185">Reference proteome</keyword>
<name>A0A5C5YI21_9BACT</name>
<dbReference type="AlphaFoldDB" id="A0A5C5YI21"/>